<dbReference type="EMBL" id="JAWDGP010007437">
    <property type="protein sequence ID" value="KAK3718467.1"/>
    <property type="molecule type" value="Genomic_DNA"/>
</dbReference>
<sequence>MQQKNFVKLNRQHKRVGITSRQLVTNLISRITSSTPAKVVASEKHMKLNQQTKRTGVGQSLLEDTSWSLSVNREMSIMLEGSVEDQLSNDPCKHGFRRIKRNPKEWKAAKVSRASAQGVEYINRPVGNNLLPPKDDKNLPGVVAKSKQDVPPIPKDMSKC</sequence>
<dbReference type="Proteomes" id="UP001283361">
    <property type="component" value="Unassembled WGS sequence"/>
</dbReference>
<dbReference type="AlphaFoldDB" id="A0AAE1CNI9"/>
<comment type="caution">
    <text evidence="2">The sequence shown here is derived from an EMBL/GenBank/DDBJ whole genome shotgun (WGS) entry which is preliminary data.</text>
</comment>
<evidence type="ECO:0000313" key="3">
    <source>
        <dbReference type="Proteomes" id="UP001283361"/>
    </source>
</evidence>
<protein>
    <submittedName>
        <fullName evidence="2">Uncharacterized protein</fullName>
    </submittedName>
</protein>
<feature type="region of interest" description="Disordered" evidence="1">
    <location>
        <begin position="124"/>
        <end position="160"/>
    </location>
</feature>
<gene>
    <name evidence="2" type="ORF">RRG08_006845</name>
</gene>
<proteinExistence type="predicted"/>
<accession>A0AAE1CNI9</accession>
<name>A0AAE1CNI9_9GAST</name>
<reference evidence="2" key="1">
    <citation type="journal article" date="2023" name="G3 (Bethesda)">
        <title>A reference genome for the long-term kleptoplast-retaining sea slug Elysia crispata morphotype clarki.</title>
        <authorList>
            <person name="Eastman K.E."/>
            <person name="Pendleton A.L."/>
            <person name="Shaikh M.A."/>
            <person name="Suttiyut T."/>
            <person name="Ogas R."/>
            <person name="Tomko P."/>
            <person name="Gavelis G."/>
            <person name="Widhalm J.R."/>
            <person name="Wisecaver J.H."/>
        </authorList>
    </citation>
    <scope>NUCLEOTIDE SEQUENCE</scope>
    <source>
        <strain evidence="2">ECLA1</strain>
    </source>
</reference>
<keyword evidence="3" id="KW-1185">Reference proteome</keyword>
<evidence type="ECO:0000256" key="1">
    <source>
        <dbReference type="SAM" id="MobiDB-lite"/>
    </source>
</evidence>
<organism evidence="2 3">
    <name type="scientific">Elysia crispata</name>
    <name type="common">lettuce slug</name>
    <dbReference type="NCBI Taxonomy" id="231223"/>
    <lineage>
        <taxon>Eukaryota</taxon>
        <taxon>Metazoa</taxon>
        <taxon>Spiralia</taxon>
        <taxon>Lophotrochozoa</taxon>
        <taxon>Mollusca</taxon>
        <taxon>Gastropoda</taxon>
        <taxon>Heterobranchia</taxon>
        <taxon>Euthyneura</taxon>
        <taxon>Panpulmonata</taxon>
        <taxon>Sacoglossa</taxon>
        <taxon>Placobranchoidea</taxon>
        <taxon>Plakobranchidae</taxon>
        <taxon>Elysia</taxon>
    </lineage>
</organism>
<evidence type="ECO:0000313" key="2">
    <source>
        <dbReference type="EMBL" id="KAK3718467.1"/>
    </source>
</evidence>